<evidence type="ECO:0000313" key="1">
    <source>
        <dbReference type="EMBL" id="UXH46243.1"/>
    </source>
</evidence>
<gene>
    <name evidence="1" type="ORF">N5C46_09430</name>
</gene>
<dbReference type="Proteomes" id="UP001064027">
    <property type="component" value="Chromosome"/>
</dbReference>
<keyword evidence="2" id="KW-1185">Reference proteome</keyword>
<sequence length="43" mass="4906">MNFIKILLGDKKSDSEGCCQIEIKEVVQERCCSSEENEESSYC</sequence>
<reference evidence="1" key="1">
    <citation type="submission" date="2022-09" db="EMBL/GenBank/DDBJ databases">
        <title>Complete genome sequence of Rossellomorea vietnamensis strain RL-WG62, a newly isolated PGPR with the potential for plant salinity stress alleviation.</title>
        <authorList>
            <person name="Ren L."/>
            <person name="Wang G."/>
            <person name="Hu H."/>
        </authorList>
    </citation>
    <scope>NUCLEOTIDE SEQUENCE</scope>
    <source>
        <strain evidence="1">RL-WG62</strain>
    </source>
</reference>
<evidence type="ECO:0000313" key="2">
    <source>
        <dbReference type="Proteomes" id="UP001064027"/>
    </source>
</evidence>
<protein>
    <submittedName>
        <fullName evidence="1">Uncharacterized protein</fullName>
    </submittedName>
</protein>
<accession>A0ACD4CCD2</accession>
<dbReference type="EMBL" id="CP104558">
    <property type="protein sequence ID" value="UXH46243.1"/>
    <property type="molecule type" value="Genomic_DNA"/>
</dbReference>
<proteinExistence type="predicted"/>
<organism evidence="1 2">
    <name type="scientific">Rossellomorea vietnamensis</name>
    <dbReference type="NCBI Taxonomy" id="218284"/>
    <lineage>
        <taxon>Bacteria</taxon>
        <taxon>Bacillati</taxon>
        <taxon>Bacillota</taxon>
        <taxon>Bacilli</taxon>
        <taxon>Bacillales</taxon>
        <taxon>Bacillaceae</taxon>
        <taxon>Rossellomorea</taxon>
    </lineage>
</organism>
<name>A0ACD4CCD2_9BACI</name>